<dbReference type="eggNOG" id="KOG0698">
    <property type="taxonomic scope" value="Eukaryota"/>
</dbReference>
<dbReference type="PROSITE" id="PS01032">
    <property type="entry name" value="PPM_1"/>
    <property type="match status" value="1"/>
</dbReference>
<gene>
    <name evidence="7" type="ORF">THAPSDRAFT_36303</name>
</gene>
<feature type="domain" description="PPM-type phosphatase" evidence="6">
    <location>
        <begin position="7"/>
        <end position="288"/>
    </location>
</feature>
<protein>
    <recommendedName>
        <fullName evidence="6">PPM-type phosphatase domain-containing protein</fullName>
    </recommendedName>
</protein>
<dbReference type="CDD" id="cd00143">
    <property type="entry name" value="PP2Cc"/>
    <property type="match status" value="1"/>
</dbReference>
<dbReference type="GeneID" id="7448068"/>
<dbReference type="HOGENOM" id="CLU_013173_0_5_1"/>
<dbReference type="PANTHER" id="PTHR47992">
    <property type="entry name" value="PROTEIN PHOSPHATASE"/>
    <property type="match status" value="1"/>
</dbReference>
<dbReference type="OMA" id="WTHPDRS"/>
<sequence>MLPTHRDYGYCDIQGRRRTIEDFHTVHLYHDHQFYGVFDGHAGNLASKYAASSFYRLVEEQLSNLDQNIRLETEWKKMVASDLTRSFKDLHQGVVNVVTSSPGEVMSESGTTATVIYMTELAVVVANVGDSRAVMSHWDRDYKGRIIIKAMQLTVDHVASSKEEQKLVHARGGFLSKSGGIERVNDSLAVTRSLGDVRLAPYLSRTPYVYAMTKEEVREKCGDGRCFIVLASDGLWDVMSNQEAVDMVMEVLKTNESGAAFQEAAEMLTQEAFVRGSTDNIGVCVIAMA</sequence>
<dbReference type="InterPro" id="IPR000222">
    <property type="entry name" value="PP2C_BS"/>
</dbReference>
<organism evidence="7 8">
    <name type="scientific">Thalassiosira pseudonana</name>
    <name type="common">Marine diatom</name>
    <name type="synonym">Cyclotella nana</name>
    <dbReference type="NCBI Taxonomy" id="35128"/>
    <lineage>
        <taxon>Eukaryota</taxon>
        <taxon>Sar</taxon>
        <taxon>Stramenopiles</taxon>
        <taxon>Ochrophyta</taxon>
        <taxon>Bacillariophyta</taxon>
        <taxon>Coscinodiscophyceae</taxon>
        <taxon>Thalassiosirophycidae</taxon>
        <taxon>Thalassiosirales</taxon>
        <taxon>Thalassiosiraceae</taxon>
        <taxon>Thalassiosira</taxon>
    </lineage>
</organism>
<comment type="subcellular location">
    <subcellularLocation>
        <location evidence="1">Membrane</location>
        <topology evidence="1">Peripheral membrane protein</topology>
    </subcellularLocation>
</comment>
<proteinExistence type="inferred from homology"/>
<dbReference type="EMBL" id="CM000645">
    <property type="protein sequence ID" value="EED90248.1"/>
    <property type="molecule type" value="Genomic_DNA"/>
</dbReference>
<dbReference type="RefSeq" id="XP_002292273.1">
    <property type="nucleotide sequence ID" value="XM_002292237.1"/>
</dbReference>
<dbReference type="SMART" id="SM00332">
    <property type="entry name" value="PP2Cc"/>
    <property type="match status" value="1"/>
</dbReference>
<evidence type="ECO:0000313" key="8">
    <source>
        <dbReference type="Proteomes" id="UP000001449"/>
    </source>
</evidence>
<dbReference type="PROSITE" id="PS51746">
    <property type="entry name" value="PPM_2"/>
    <property type="match status" value="1"/>
</dbReference>
<dbReference type="PaxDb" id="35128-Thaps36303"/>
<dbReference type="SUPFAM" id="SSF81606">
    <property type="entry name" value="PP2C-like"/>
    <property type="match status" value="1"/>
</dbReference>
<dbReference type="GO" id="GO:0016020">
    <property type="term" value="C:membrane"/>
    <property type="evidence" value="ECO:0007669"/>
    <property type="project" value="UniProtKB-SubCell"/>
</dbReference>
<comment type="similarity">
    <text evidence="5">Belongs to the PP2C family.</text>
</comment>
<dbReference type="AlphaFoldDB" id="B8C898"/>
<dbReference type="InterPro" id="IPR001932">
    <property type="entry name" value="PPM-type_phosphatase-like_dom"/>
</dbReference>
<accession>B8C898</accession>
<evidence type="ECO:0000256" key="2">
    <source>
        <dbReference type="ARBA" id="ARBA00022723"/>
    </source>
</evidence>
<evidence type="ECO:0000256" key="3">
    <source>
        <dbReference type="ARBA" id="ARBA00022801"/>
    </source>
</evidence>
<dbReference type="GO" id="GO:0004722">
    <property type="term" value="F:protein serine/threonine phosphatase activity"/>
    <property type="evidence" value="ECO:0000318"/>
    <property type="project" value="GO_Central"/>
</dbReference>
<dbReference type="InterPro" id="IPR015655">
    <property type="entry name" value="PP2C"/>
</dbReference>
<dbReference type="Gene3D" id="3.60.40.10">
    <property type="entry name" value="PPM-type phosphatase domain"/>
    <property type="match status" value="1"/>
</dbReference>
<keyword evidence="8" id="KW-1185">Reference proteome</keyword>
<reference evidence="7 8" key="1">
    <citation type="journal article" date="2004" name="Science">
        <title>The genome of the diatom Thalassiosira pseudonana: ecology, evolution, and metabolism.</title>
        <authorList>
            <person name="Armbrust E.V."/>
            <person name="Berges J.A."/>
            <person name="Bowler C."/>
            <person name="Green B.R."/>
            <person name="Martinez D."/>
            <person name="Putnam N.H."/>
            <person name="Zhou S."/>
            <person name="Allen A.E."/>
            <person name="Apt K.E."/>
            <person name="Bechner M."/>
            <person name="Brzezinski M.A."/>
            <person name="Chaal B.K."/>
            <person name="Chiovitti A."/>
            <person name="Davis A.K."/>
            <person name="Demarest M.S."/>
            <person name="Detter J.C."/>
            <person name="Glavina T."/>
            <person name="Goodstein D."/>
            <person name="Hadi M.Z."/>
            <person name="Hellsten U."/>
            <person name="Hildebrand M."/>
            <person name="Jenkins B.D."/>
            <person name="Jurka J."/>
            <person name="Kapitonov V.V."/>
            <person name="Kroger N."/>
            <person name="Lau W.W."/>
            <person name="Lane T.W."/>
            <person name="Larimer F.W."/>
            <person name="Lippmeier J.C."/>
            <person name="Lucas S."/>
            <person name="Medina M."/>
            <person name="Montsant A."/>
            <person name="Obornik M."/>
            <person name="Parker M.S."/>
            <person name="Palenik B."/>
            <person name="Pazour G.J."/>
            <person name="Richardson P.M."/>
            <person name="Rynearson T.A."/>
            <person name="Saito M.A."/>
            <person name="Schwartz D.C."/>
            <person name="Thamatrakoln K."/>
            <person name="Valentin K."/>
            <person name="Vardi A."/>
            <person name="Wilkerson F.P."/>
            <person name="Rokhsar D.S."/>
        </authorList>
    </citation>
    <scope>NUCLEOTIDE SEQUENCE [LARGE SCALE GENOMIC DNA]</scope>
    <source>
        <strain evidence="7 8">CCMP1335</strain>
    </source>
</reference>
<evidence type="ECO:0000256" key="1">
    <source>
        <dbReference type="ARBA" id="ARBA00004170"/>
    </source>
</evidence>
<evidence type="ECO:0000256" key="4">
    <source>
        <dbReference type="ARBA" id="ARBA00022912"/>
    </source>
</evidence>
<dbReference type="Proteomes" id="UP000001449">
    <property type="component" value="Chromosome 9"/>
</dbReference>
<dbReference type="GO" id="GO:1902531">
    <property type="term" value="P:regulation of intracellular signal transduction"/>
    <property type="evidence" value="ECO:0000318"/>
    <property type="project" value="GO_Central"/>
</dbReference>
<dbReference type="KEGG" id="tps:THAPSDRAFT_36303"/>
<evidence type="ECO:0000259" key="6">
    <source>
        <dbReference type="PROSITE" id="PS51746"/>
    </source>
</evidence>
<keyword evidence="3 5" id="KW-0378">Hydrolase</keyword>
<keyword evidence="2" id="KW-0479">Metal-binding</keyword>
<dbReference type="InterPro" id="IPR036457">
    <property type="entry name" value="PPM-type-like_dom_sf"/>
</dbReference>
<evidence type="ECO:0000313" key="7">
    <source>
        <dbReference type="EMBL" id="EED90248.1"/>
    </source>
</evidence>
<dbReference type="STRING" id="35128.B8C898"/>
<name>B8C898_THAPS</name>
<evidence type="ECO:0000256" key="5">
    <source>
        <dbReference type="RuleBase" id="RU003465"/>
    </source>
</evidence>
<dbReference type="Pfam" id="PF00481">
    <property type="entry name" value="PP2C"/>
    <property type="match status" value="1"/>
</dbReference>
<dbReference type="InParanoid" id="B8C898"/>
<keyword evidence="4 5" id="KW-0904">Protein phosphatase</keyword>
<reference evidence="7 8" key="2">
    <citation type="journal article" date="2008" name="Nature">
        <title>The Phaeodactylum genome reveals the evolutionary history of diatom genomes.</title>
        <authorList>
            <person name="Bowler C."/>
            <person name="Allen A.E."/>
            <person name="Badger J.H."/>
            <person name="Grimwood J."/>
            <person name="Jabbari K."/>
            <person name="Kuo A."/>
            <person name="Maheswari U."/>
            <person name="Martens C."/>
            <person name="Maumus F."/>
            <person name="Otillar R.P."/>
            <person name="Rayko E."/>
            <person name="Salamov A."/>
            <person name="Vandepoele K."/>
            <person name="Beszteri B."/>
            <person name="Gruber A."/>
            <person name="Heijde M."/>
            <person name="Katinka M."/>
            <person name="Mock T."/>
            <person name="Valentin K."/>
            <person name="Verret F."/>
            <person name="Berges J.A."/>
            <person name="Brownlee C."/>
            <person name="Cadoret J.P."/>
            <person name="Chiovitti A."/>
            <person name="Choi C.J."/>
            <person name="Coesel S."/>
            <person name="De Martino A."/>
            <person name="Detter J.C."/>
            <person name="Durkin C."/>
            <person name="Falciatore A."/>
            <person name="Fournet J."/>
            <person name="Haruta M."/>
            <person name="Huysman M.J."/>
            <person name="Jenkins B.D."/>
            <person name="Jiroutova K."/>
            <person name="Jorgensen R.E."/>
            <person name="Joubert Y."/>
            <person name="Kaplan A."/>
            <person name="Kroger N."/>
            <person name="Kroth P.G."/>
            <person name="La Roche J."/>
            <person name="Lindquist E."/>
            <person name="Lommer M."/>
            <person name="Martin-Jezequel V."/>
            <person name="Lopez P.J."/>
            <person name="Lucas S."/>
            <person name="Mangogna M."/>
            <person name="McGinnis K."/>
            <person name="Medlin L.K."/>
            <person name="Montsant A."/>
            <person name="Oudot-Le Secq M.P."/>
            <person name="Napoli C."/>
            <person name="Obornik M."/>
            <person name="Parker M.S."/>
            <person name="Petit J.L."/>
            <person name="Porcel B.M."/>
            <person name="Poulsen N."/>
            <person name="Robison M."/>
            <person name="Rychlewski L."/>
            <person name="Rynearson T.A."/>
            <person name="Schmutz J."/>
            <person name="Shapiro H."/>
            <person name="Siaut M."/>
            <person name="Stanley M."/>
            <person name="Sussman M.R."/>
            <person name="Taylor A.R."/>
            <person name="Vardi A."/>
            <person name="von Dassow P."/>
            <person name="Vyverman W."/>
            <person name="Willis A."/>
            <person name="Wyrwicz L.S."/>
            <person name="Rokhsar D.S."/>
            <person name="Weissenbach J."/>
            <person name="Armbrust E.V."/>
            <person name="Green B.R."/>
            <person name="Van de Peer Y."/>
            <person name="Grigoriev I.V."/>
        </authorList>
    </citation>
    <scope>NUCLEOTIDE SEQUENCE [LARGE SCALE GENOMIC DNA]</scope>
    <source>
        <strain evidence="7 8">CCMP1335</strain>
    </source>
</reference>
<dbReference type="FunFam" id="3.60.40.10:FF:000233">
    <property type="entry name" value="Predicted protein"/>
    <property type="match status" value="1"/>
</dbReference>
<dbReference type="GO" id="GO:0046872">
    <property type="term" value="F:metal ion binding"/>
    <property type="evidence" value="ECO:0007669"/>
    <property type="project" value="UniProtKB-KW"/>
</dbReference>